<feature type="region of interest" description="Disordered" evidence="1">
    <location>
        <begin position="1"/>
        <end position="26"/>
    </location>
</feature>
<evidence type="ECO:0000313" key="3">
    <source>
        <dbReference type="Proteomes" id="UP000075462"/>
    </source>
</evidence>
<evidence type="ECO:0000256" key="1">
    <source>
        <dbReference type="SAM" id="MobiDB-lite"/>
    </source>
</evidence>
<feature type="compositionally biased region" description="Basic and acidic residues" evidence="1">
    <location>
        <begin position="14"/>
        <end position="26"/>
    </location>
</feature>
<dbReference type="EMBL" id="LIAA01000099">
    <property type="protein sequence ID" value="KXV75595.1"/>
    <property type="molecule type" value="Genomic_DNA"/>
</dbReference>
<reference evidence="2 3" key="1">
    <citation type="submission" date="2015-06" db="EMBL/GenBank/DDBJ databases">
        <title>Improved classification and identification of acetic acid bacteria using matrix-assisted laser desorption/ionization time-of-flight mass spectrometry; Gluconobacter nephelii and Gluconobacter uchimurae are later heterotypic synonyms of Gluconobacter japonicus and Gluconobacter oxydans, respectively.</title>
        <authorList>
            <person name="Li L."/>
            <person name="Cleenwerck I."/>
            <person name="De Vuyst L."/>
            <person name="Vandamme P."/>
        </authorList>
    </citation>
    <scope>NUCLEOTIDE SEQUENCE [LARGE SCALE GENOMIC DNA]</scope>
    <source>
        <strain evidence="2 3">LMG 1545</strain>
    </source>
</reference>
<name>A0A149V620_9PROT</name>
<gene>
    <name evidence="2" type="ORF">AD954_14590</name>
</gene>
<accession>A0A149V620</accession>
<comment type="caution">
    <text evidence="2">The sequence shown here is derived from an EMBL/GenBank/DDBJ whole genome shotgun (WGS) entry which is preliminary data.</text>
</comment>
<protein>
    <submittedName>
        <fullName evidence="2">Uncharacterized protein</fullName>
    </submittedName>
</protein>
<sequence length="88" mass="9865">MLVALGASPTSCLPDRHDTSHPEKLNVMHDPFGVQRIPAKSGEDAELARAGFVSRFKRIDRRWFLSISATFAFIEDGLRPHQFSSPRS</sequence>
<dbReference type="AlphaFoldDB" id="A0A149V620"/>
<evidence type="ECO:0000313" key="2">
    <source>
        <dbReference type="EMBL" id="KXV75595.1"/>
    </source>
</evidence>
<organism evidence="2 3">
    <name type="scientific">Acetobacter cerevisiae</name>
    <dbReference type="NCBI Taxonomy" id="178900"/>
    <lineage>
        <taxon>Bacteria</taxon>
        <taxon>Pseudomonadati</taxon>
        <taxon>Pseudomonadota</taxon>
        <taxon>Alphaproteobacteria</taxon>
        <taxon>Acetobacterales</taxon>
        <taxon>Acetobacteraceae</taxon>
        <taxon>Acetobacter</taxon>
    </lineage>
</organism>
<proteinExistence type="predicted"/>
<dbReference type="Proteomes" id="UP000075462">
    <property type="component" value="Unassembled WGS sequence"/>
</dbReference>